<dbReference type="PROSITE" id="PS51379">
    <property type="entry name" value="4FE4S_FER_2"/>
    <property type="match status" value="2"/>
</dbReference>
<reference evidence="12 13" key="1">
    <citation type="submission" date="2015-06" db="EMBL/GenBank/DDBJ databases">
        <title>Draft genome sequence of beer spoilage bacterium Megasphaera cerevisiae type strain 20462.</title>
        <authorList>
            <person name="Kutumbaka K."/>
            <person name="Pasmowitz J."/>
            <person name="Mategko J."/>
            <person name="Reyes D."/>
            <person name="Friedrich A."/>
            <person name="Han S."/>
            <person name="Martens-Habbena W."/>
            <person name="Neal-McKinney J."/>
            <person name="Janagama H.K."/>
            <person name="Nadala C."/>
            <person name="Samadpour M."/>
        </authorList>
    </citation>
    <scope>NUCLEOTIDE SEQUENCE [LARGE SCALE GENOMIC DNA]</scope>
    <source>
        <strain evidence="12 13">DSM 20462</strain>
    </source>
</reference>
<dbReference type="SUPFAM" id="SSF102114">
    <property type="entry name" value="Radical SAM enzymes"/>
    <property type="match status" value="1"/>
</dbReference>
<dbReference type="SFLD" id="SFLDG01066">
    <property type="entry name" value="organic_radical-activating_enz"/>
    <property type="match status" value="1"/>
</dbReference>
<keyword evidence="4" id="KW-0949">S-adenosyl-L-methionine</keyword>
<dbReference type="GO" id="GO:0016491">
    <property type="term" value="F:oxidoreductase activity"/>
    <property type="evidence" value="ECO:0007669"/>
    <property type="project" value="UniProtKB-KW"/>
</dbReference>
<dbReference type="SFLD" id="SFLDG01118">
    <property type="entry name" value="activating_enzymes__group_2"/>
    <property type="match status" value="1"/>
</dbReference>
<comment type="catalytic activity">
    <reaction evidence="9">
        <text>glycyl-[protein] + reduced [flavodoxin] + S-adenosyl-L-methionine = glycin-2-yl radical-[protein] + semiquinone [flavodoxin] + 5'-deoxyadenosine + L-methionine + H(+)</text>
        <dbReference type="Rhea" id="RHEA:61976"/>
        <dbReference type="Rhea" id="RHEA-COMP:10622"/>
        <dbReference type="Rhea" id="RHEA-COMP:14480"/>
        <dbReference type="Rhea" id="RHEA-COMP:15993"/>
        <dbReference type="Rhea" id="RHEA-COMP:15994"/>
        <dbReference type="ChEBI" id="CHEBI:15378"/>
        <dbReference type="ChEBI" id="CHEBI:17319"/>
        <dbReference type="ChEBI" id="CHEBI:29947"/>
        <dbReference type="ChEBI" id="CHEBI:32722"/>
        <dbReference type="ChEBI" id="CHEBI:57618"/>
        <dbReference type="ChEBI" id="CHEBI:57844"/>
        <dbReference type="ChEBI" id="CHEBI:59789"/>
        <dbReference type="ChEBI" id="CHEBI:140311"/>
    </reaction>
</comment>
<dbReference type="PROSITE" id="PS51918">
    <property type="entry name" value="RADICAL_SAM"/>
    <property type="match status" value="1"/>
</dbReference>
<accession>A0A0J6WQE5</accession>
<keyword evidence="5" id="KW-0479">Metal-binding</keyword>
<feature type="domain" description="4Fe-4S ferredoxin-type" evidence="10">
    <location>
        <begin position="47"/>
        <end position="77"/>
    </location>
</feature>
<evidence type="ECO:0000256" key="5">
    <source>
        <dbReference type="ARBA" id="ARBA00022723"/>
    </source>
</evidence>
<evidence type="ECO:0000256" key="7">
    <source>
        <dbReference type="ARBA" id="ARBA00023004"/>
    </source>
</evidence>
<evidence type="ECO:0000259" key="10">
    <source>
        <dbReference type="PROSITE" id="PS51379"/>
    </source>
</evidence>
<keyword evidence="6" id="KW-0560">Oxidoreductase</keyword>
<evidence type="ECO:0000256" key="8">
    <source>
        <dbReference type="ARBA" id="ARBA00023014"/>
    </source>
</evidence>
<sequence>MACKGRILQLQHYSVNDGEGIRTIVFFAGCPLHCRWCANPEGYTPENQILFIASRCVQCGRCTAVCPQHIGWDLNDAAARHACIGCGACVDVCLEKARTHTVAEYTVKEIVEKLASQQLFFRNSGGGVTYSGGECTSQSQFLSELVDAVYDMGLDQAIETSGFFDLSLLRPVLDKIDLLFIDIKLMDREKHKQYTGVDNSLILRNIAEIGTHRTGVVIRVPTIIGINGDDENIRKTARFVKTHLQDPKMELLPYHSYGADKYMQLGMTYDESSFGTPSEEDMARLNAIIESEGVTVVSYR</sequence>
<dbReference type="PANTHER" id="PTHR30352">
    <property type="entry name" value="PYRUVATE FORMATE-LYASE-ACTIVATING ENZYME"/>
    <property type="match status" value="1"/>
</dbReference>
<evidence type="ECO:0000256" key="9">
    <source>
        <dbReference type="ARBA" id="ARBA00047365"/>
    </source>
</evidence>
<dbReference type="InterPro" id="IPR040074">
    <property type="entry name" value="BssD/PflA/YjjW"/>
</dbReference>
<name>A0A0J6WQE5_9FIRM</name>
<dbReference type="Pfam" id="PF00037">
    <property type="entry name" value="Fer4"/>
    <property type="match status" value="1"/>
</dbReference>
<dbReference type="PIRSF" id="PIRSF000371">
    <property type="entry name" value="PFL_act_enz"/>
    <property type="match status" value="1"/>
</dbReference>
<organism evidence="12 13">
    <name type="scientific">Megasphaera cerevisiae DSM 20462</name>
    <dbReference type="NCBI Taxonomy" id="1122219"/>
    <lineage>
        <taxon>Bacteria</taxon>
        <taxon>Bacillati</taxon>
        <taxon>Bacillota</taxon>
        <taxon>Negativicutes</taxon>
        <taxon>Veillonellales</taxon>
        <taxon>Veillonellaceae</taxon>
        <taxon>Megasphaera</taxon>
    </lineage>
</organism>
<dbReference type="SUPFAM" id="SSF54862">
    <property type="entry name" value="4Fe-4S ferredoxins"/>
    <property type="match status" value="1"/>
</dbReference>
<comment type="cofactor">
    <cofactor evidence="1">
        <name>[4Fe-4S] cluster</name>
        <dbReference type="ChEBI" id="CHEBI:49883"/>
    </cofactor>
</comment>
<evidence type="ECO:0008006" key="14">
    <source>
        <dbReference type="Google" id="ProtNLM"/>
    </source>
</evidence>
<dbReference type="InterPro" id="IPR058240">
    <property type="entry name" value="rSAM_sf"/>
</dbReference>
<dbReference type="PROSITE" id="PS00198">
    <property type="entry name" value="4FE4S_FER_1"/>
    <property type="match status" value="1"/>
</dbReference>
<evidence type="ECO:0000256" key="4">
    <source>
        <dbReference type="ARBA" id="ARBA00022691"/>
    </source>
</evidence>
<evidence type="ECO:0000256" key="1">
    <source>
        <dbReference type="ARBA" id="ARBA00001966"/>
    </source>
</evidence>
<dbReference type="InParanoid" id="A0A0J6WQE5"/>
<evidence type="ECO:0000256" key="6">
    <source>
        <dbReference type="ARBA" id="ARBA00023002"/>
    </source>
</evidence>
<dbReference type="InterPro" id="IPR012839">
    <property type="entry name" value="Organic_radical_activase"/>
</dbReference>
<gene>
    <name evidence="12" type="ORF">AB840_12555</name>
</gene>
<dbReference type="InterPro" id="IPR017896">
    <property type="entry name" value="4Fe4S_Fe-S-bd"/>
</dbReference>
<feature type="domain" description="Radical SAM core" evidence="11">
    <location>
        <begin position="16"/>
        <end position="300"/>
    </location>
</feature>
<dbReference type="NCBIfam" id="TIGR02494">
    <property type="entry name" value="PFLE_PFLC"/>
    <property type="match status" value="1"/>
</dbReference>
<keyword evidence="13" id="KW-1185">Reference proteome</keyword>
<comment type="caution">
    <text evidence="12">The sequence shown here is derived from an EMBL/GenBank/DDBJ whole genome shotgun (WGS) entry which is preliminary data.</text>
</comment>
<keyword evidence="8" id="KW-0411">Iron-sulfur</keyword>
<dbReference type="InterPro" id="IPR013785">
    <property type="entry name" value="Aldolase_TIM"/>
</dbReference>
<dbReference type="PANTHER" id="PTHR30352:SF4">
    <property type="entry name" value="PYRUVATE FORMATE-LYASE 2-ACTIVATING ENZYME"/>
    <property type="match status" value="1"/>
</dbReference>
<dbReference type="InterPro" id="IPR001989">
    <property type="entry name" value="Radical_activat_CS"/>
</dbReference>
<keyword evidence="3" id="KW-0004">4Fe-4S</keyword>
<protein>
    <recommendedName>
        <fullName evidence="14">Glycyl-radical enzyme activating protein</fullName>
    </recommendedName>
</protein>
<dbReference type="SFLD" id="SFLDS00029">
    <property type="entry name" value="Radical_SAM"/>
    <property type="match status" value="1"/>
</dbReference>
<dbReference type="STRING" id="39029.BSR42_00070"/>
<dbReference type="Pfam" id="PF04055">
    <property type="entry name" value="Radical_SAM"/>
    <property type="match status" value="1"/>
</dbReference>
<dbReference type="PATRIC" id="fig|1122219.3.peg.2589"/>
<dbReference type="PROSITE" id="PS01087">
    <property type="entry name" value="RADICAL_ACTIVATING"/>
    <property type="match status" value="1"/>
</dbReference>
<dbReference type="AlphaFoldDB" id="A0A0J6WQE5"/>
<evidence type="ECO:0000313" key="13">
    <source>
        <dbReference type="Proteomes" id="UP000036503"/>
    </source>
</evidence>
<dbReference type="Gene3D" id="3.20.20.70">
    <property type="entry name" value="Aldolase class I"/>
    <property type="match status" value="1"/>
</dbReference>
<evidence type="ECO:0000256" key="3">
    <source>
        <dbReference type="ARBA" id="ARBA00022485"/>
    </source>
</evidence>
<dbReference type="GO" id="GO:0051539">
    <property type="term" value="F:4 iron, 4 sulfur cluster binding"/>
    <property type="evidence" value="ECO:0007669"/>
    <property type="project" value="UniProtKB-KW"/>
</dbReference>
<keyword evidence="7" id="KW-0408">Iron</keyword>
<dbReference type="InterPro" id="IPR017900">
    <property type="entry name" value="4Fe4S_Fe_S_CS"/>
</dbReference>
<feature type="domain" description="4Fe-4S ferredoxin-type" evidence="10">
    <location>
        <begin position="83"/>
        <end position="103"/>
    </location>
</feature>
<dbReference type="InterPro" id="IPR034457">
    <property type="entry name" value="Organic_radical-activating"/>
</dbReference>
<evidence type="ECO:0000313" key="12">
    <source>
        <dbReference type="EMBL" id="KMO85630.1"/>
    </source>
</evidence>
<proteinExistence type="inferred from homology"/>
<evidence type="ECO:0000259" key="11">
    <source>
        <dbReference type="PROSITE" id="PS51918"/>
    </source>
</evidence>
<dbReference type="EMBL" id="LEKT01000053">
    <property type="protein sequence ID" value="KMO85630.1"/>
    <property type="molecule type" value="Genomic_DNA"/>
</dbReference>
<dbReference type="Proteomes" id="UP000036503">
    <property type="component" value="Unassembled WGS sequence"/>
</dbReference>
<evidence type="ECO:0000256" key="2">
    <source>
        <dbReference type="ARBA" id="ARBA00009777"/>
    </source>
</evidence>
<dbReference type="Gene3D" id="3.30.70.20">
    <property type="match status" value="1"/>
</dbReference>
<comment type="similarity">
    <text evidence="2">Belongs to the organic radical-activating enzymes family.</text>
</comment>
<dbReference type="GO" id="GO:0046872">
    <property type="term" value="F:metal ion binding"/>
    <property type="evidence" value="ECO:0007669"/>
    <property type="project" value="UniProtKB-KW"/>
</dbReference>
<dbReference type="InterPro" id="IPR007197">
    <property type="entry name" value="rSAM"/>
</dbReference>